<dbReference type="Proteomes" id="UP000241818">
    <property type="component" value="Unassembled WGS sequence"/>
</dbReference>
<evidence type="ECO:0000313" key="1">
    <source>
        <dbReference type="EMBL" id="PSS18506.1"/>
    </source>
</evidence>
<dbReference type="AlphaFoldDB" id="A0A2T3B1R8"/>
<dbReference type="EMBL" id="KZ679011">
    <property type="protein sequence ID" value="PSS18506.1"/>
    <property type="molecule type" value="Genomic_DNA"/>
</dbReference>
<dbReference type="InParanoid" id="A0A2T3B1R8"/>
<dbReference type="GeneID" id="36576237"/>
<evidence type="ECO:0000313" key="2">
    <source>
        <dbReference type="Proteomes" id="UP000241818"/>
    </source>
</evidence>
<dbReference type="RefSeq" id="XP_024720858.1">
    <property type="nucleotide sequence ID" value="XM_024868156.1"/>
</dbReference>
<organism evidence="1 2">
    <name type="scientific">Amorphotheca resinae ATCC 22711</name>
    <dbReference type="NCBI Taxonomy" id="857342"/>
    <lineage>
        <taxon>Eukaryota</taxon>
        <taxon>Fungi</taxon>
        <taxon>Dikarya</taxon>
        <taxon>Ascomycota</taxon>
        <taxon>Pezizomycotina</taxon>
        <taxon>Leotiomycetes</taxon>
        <taxon>Helotiales</taxon>
        <taxon>Amorphothecaceae</taxon>
        <taxon>Amorphotheca</taxon>
    </lineage>
</organism>
<sequence length="146" mass="16324">MAVCVEERSDGEAATIRIASNTRDLTTLTSGMRRLADVLEQAARRENIRAEDQRAFFEQVVSLDTPRILSRLRSQHAKSSRKTAGKPAIIRQLGEILRNTSVRTRPGLPQPNLSAMIGQAEALKAVFARLCSNALELRKDRSHCWQ</sequence>
<dbReference type="OrthoDB" id="4851849at2759"/>
<proteinExistence type="predicted"/>
<accession>A0A2T3B1R8</accession>
<name>A0A2T3B1R8_AMORE</name>
<protein>
    <submittedName>
        <fullName evidence="1">Uncharacterized protein</fullName>
    </submittedName>
</protein>
<gene>
    <name evidence="1" type="ORF">M430DRAFT_50518</name>
</gene>
<dbReference type="STRING" id="857342.A0A2T3B1R8"/>
<reference evidence="1 2" key="1">
    <citation type="journal article" date="2018" name="New Phytol.">
        <title>Comparative genomics and transcriptomics depict ericoid mycorrhizal fungi as versatile saprotrophs and plant mutualists.</title>
        <authorList>
            <person name="Martino E."/>
            <person name="Morin E."/>
            <person name="Grelet G.A."/>
            <person name="Kuo A."/>
            <person name="Kohler A."/>
            <person name="Daghino S."/>
            <person name="Barry K.W."/>
            <person name="Cichocki N."/>
            <person name="Clum A."/>
            <person name="Dockter R.B."/>
            <person name="Hainaut M."/>
            <person name="Kuo R.C."/>
            <person name="LaButti K."/>
            <person name="Lindahl B.D."/>
            <person name="Lindquist E.A."/>
            <person name="Lipzen A."/>
            <person name="Khouja H.R."/>
            <person name="Magnuson J."/>
            <person name="Murat C."/>
            <person name="Ohm R.A."/>
            <person name="Singer S.W."/>
            <person name="Spatafora J.W."/>
            <person name="Wang M."/>
            <person name="Veneault-Fourrey C."/>
            <person name="Henrissat B."/>
            <person name="Grigoriev I.V."/>
            <person name="Martin F.M."/>
            <person name="Perotto S."/>
        </authorList>
    </citation>
    <scope>NUCLEOTIDE SEQUENCE [LARGE SCALE GENOMIC DNA]</scope>
    <source>
        <strain evidence="1 2">ATCC 22711</strain>
    </source>
</reference>
<keyword evidence="2" id="KW-1185">Reference proteome</keyword>